<dbReference type="RefSeq" id="WP_156204909.1">
    <property type="nucleotide sequence ID" value="NZ_WHPN01000029.1"/>
</dbReference>
<sequence>MTKTCAFRGCDEPIPLDAGRGARYHAENCRKAEHRARKAEKEGRVIPLPSAAGNPGDGESAPGSDRYDAARALWDMLIADVAADGFTITGASGAKVAHPALRYLSAVHNTLRDLEAPSSEAHSEDDDIATIKRLALKRVAEINAAEAASWETR</sequence>
<protein>
    <recommendedName>
        <fullName evidence="4">Terminase small subunit</fullName>
    </recommendedName>
</protein>
<proteinExistence type="predicted"/>
<evidence type="ECO:0000313" key="2">
    <source>
        <dbReference type="EMBL" id="KAF4410910.1"/>
    </source>
</evidence>
<feature type="region of interest" description="Disordered" evidence="1">
    <location>
        <begin position="34"/>
        <end position="65"/>
    </location>
</feature>
<evidence type="ECO:0000313" key="3">
    <source>
        <dbReference type="Proteomes" id="UP000621266"/>
    </source>
</evidence>
<comment type="caution">
    <text evidence="2">The sequence shown here is derived from an EMBL/GenBank/DDBJ whole genome shotgun (WGS) entry which is preliminary data.</text>
</comment>
<dbReference type="EMBL" id="WHPN01000029">
    <property type="protein sequence ID" value="KAF4410910.1"/>
    <property type="molecule type" value="Genomic_DNA"/>
</dbReference>
<evidence type="ECO:0000256" key="1">
    <source>
        <dbReference type="SAM" id="MobiDB-lite"/>
    </source>
</evidence>
<evidence type="ECO:0008006" key="4">
    <source>
        <dbReference type="Google" id="ProtNLM"/>
    </source>
</evidence>
<keyword evidence="3" id="KW-1185">Reference proteome</keyword>
<reference evidence="2 3" key="1">
    <citation type="submission" date="2019-10" db="EMBL/GenBank/DDBJ databases">
        <title>Streptomyces tenebrisbrunneis sp.nov., an endogenous actinomycete isolated from of Lycium ruthenicum.</title>
        <authorList>
            <person name="Ma L."/>
        </authorList>
    </citation>
    <scope>NUCLEOTIDE SEQUENCE [LARGE SCALE GENOMIC DNA]</scope>
    <source>
        <strain evidence="2 3">TRM 66187</strain>
    </source>
</reference>
<dbReference type="Proteomes" id="UP000621266">
    <property type="component" value="Unassembled WGS sequence"/>
</dbReference>
<organism evidence="2 3">
    <name type="scientific">Streptomyces lycii</name>
    <dbReference type="NCBI Taxonomy" id="2654337"/>
    <lineage>
        <taxon>Bacteria</taxon>
        <taxon>Bacillati</taxon>
        <taxon>Actinomycetota</taxon>
        <taxon>Actinomycetes</taxon>
        <taxon>Kitasatosporales</taxon>
        <taxon>Streptomycetaceae</taxon>
        <taxon>Streptomyces</taxon>
    </lineage>
</organism>
<name>A0ABQ7FPZ8_9ACTN</name>
<accession>A0ABQ7FPZ8</accession>
<gene>
    <name evidence="2" type="ORF">GCU69_01435</name>
</gene>